<reference evidence="2" key="2">
    <citation type="submission" date="2021-08" db="EMBL/GenBank/DDBJ databases">
        <authorList>
            <person name="Tani A."/>
            <person name="Ola A."/>
            <person name="Ogura Y."/>
            <person name="Katsura K."/>
            <person name="Hayashi T."/>
        </authorList>
    </citation>
    <scope>NUCLEOTIDE SEQUENCE</scope>
    <source>
        <strain evidence="2">DSM 16372</strain>
    </source>
</reference>
<evidence type="ECO:0000313" key="2">
    <source>
        <dbReference type="EMBL" id="GJD88159.1"/>
    </source>
</evidence>
<accession>A0AAV4ZI67</accession>
<keyword evidence="3" id="KW-1185">Reference proteome</keyword>
<gene>
    <name evidence="2" type="ORF">BHAOGJBA_1672</name>
</gene>
<dbReference type="EMBL" id="BPQO01000006">
    <property type="protein sequence ID" value="GJD88159.1"/>
    <property type="molecule type" value="Genomic_DNA"/>
</dbReference>
<name>A0AAV4ZI67_9HYPH</name>
<evidence type="ECO:0000256" key="1">
    <source>
        <dbReference type="SAM" id="MobiDB-lite"/>
    </source>
</evidence>
<dbReference type="Proteomes" id="UP001055247">
    <property type="component" value="Unassembled WGS sequence"/>
</dbReference>
<reference evidence="2" key="1">
    <citation type="journal article" date="2016" name="Front. Microbiol.">
        <title>Genome Sequence of the Piezophilic, Mesophilic Sulfate-Reducing Bacterium Desulfovibrio indicus J2T.</title>
        <authorList>
            <person name="Cao J."/>
            <person name="Maignien L."/>
            <person name="Shao Z."/>
            <person name="Alain K."/>
            <person name="Jebbar M."/>
        </authorList>
    </citation>
    <scope>NUCLEOTIDE SEQUENCE</scope>
    <source>
        <strain evidence="2">DSM 16372</strain>
    </source>
</reference>
<feature type="compositionally biased region" description="Pro residues" evidence="1">
    <location>
        <begin position="8"/>
        <end position="31"/>
    </location>
</feature>
<proteinExistence type="predicted"/>
<feature type="region of interest" description="Disordered" evidence="1">
    <location>
        <begin position="1"/>
        <end position="31"/>
    </location>
</feature>
<sequence length="48" mass="5691">MTDDRRPIFPPAPRRTSEPPPLPPVRYPPNPSPWARLGLWLFDRLTRR</sequence>
<evidence type="ECO:0000313" key="3">
    <source>
        <dbReference type="Proteomes" id="UP001055247"/>
    </source>
</evidence>
<comment type="caution">
    <text evidence="2">The sequence shown here is derived from an EMBL/GenBank/DDBJ whole genome shotgun (WGS) entry which is preliminary data.</text>
</comment>
<dbReference type="RefSeq" id="WP_156453952.1">
    <property type="nucleotide sequence ID" value="NZ_BPQO01000006.1"/>
</dbReference>
<protein>
    <submittedName>
        <fullName evidence="2">Uncharacterized protein</fullName>
    </submittedName>
</protein>
<organism evidence="2 3">
    <name type="scientific">Methylobacterium hispanicum</name>
    <dbReference type="NCBI Taxonomy" id="270350"/>
    <lineage>
        <taxon>Bacteria</taxon>
        <taxon>Pseudomonadati</taxon>
        <taxon>Pseudomonadota</taxon>
        <taxon>Alphaproteobacteria</taxon>
        <taxon>Hyphomicrobiales</taxon>
        <taxon>Methylobacteriaceae</taxon>
        <taxon>Methylobacterium</taxon>
    </lineage>
</organism>
<dbReference type="AlphaFoldDB" id="A0AAV4ZI67"/>